<evidence type="ECO:0000256" key="1">
    <source>
        <dbReference type="ARBA" id="ARBA00004123"/>
    </source>
</evidence>
<keyword evidence="7" id="KW-0539">Nucleus</keyword>
<evidence type="ECO:0000256" key="7">
    <source>
        <dbReference type="ARBA" id="ARBA00023242"/>
    </source>
</evidence>
<comment type="subcellular location">
    <subcellularLocation>
        <location evidence="1">Nucleus</location>
    </subcellularLocation>
</comment>
<sequence>MVLPLGLLTAAQGHPMLVELKDGETLNGHLVSCDTWMNLTLKEVVQTSPEGDKFTRLPEIYVKGNNIKYLRMPDEIIDLVKDQQQGQQSGYRGRGGNRGDRGGDRGRGDYLVKVRQEKPALVHYDALIAANADAENGSAEVVRTLLEEMKGWELVLIRDFITQFLQVLAIHPDYLLRTQVLEEMKERWYGLSPTGWHNLVVGLLRDRQNEMAMDKFEKCKQSRSRSNHGFNDIFFFRLCEIDELDEALRLLKFRYHKPSTGDAYVLSSTRFICQFIFIMKVPAISGDF</sequence>
<keyword evidence="3" id="KW-0507">mRNA processing</keyword>
<gene>
    <name evidence="11" type="ORF">DID88_004928</name>
</gene>
<dbReference type="InterPro" id="IPR047575">
    <property type="entry name" value="Sm"/>
</dbReference>
<dbReference type="PANTHER" id="PTHR23338">
    <property type="entry name" value="SMALL NUCLEAR RIBONUCLEOPROTEIN SM"/>
    <property type="match status" value="1"/>
</dbReference>
<dbReference type="InterPro" id="IPR001163">
    <property type="entry name" value="Sm_dom_euk/arc"/>
</dbReference>
<keyword evidence="6" id="KW-0508">mRNA splicing</keyword>
<name>A0A395IQ10_9HELO</name>
<dbReference type="Proteomes" id="UP000249056">
    <property type="component" value="Unassembled WGS sequence"/>
</dbReference>
<evidence type="ECO:0000256" key="3">
    <source>
        <dbReference type="ARBA" id="ARBA00022664"/>
    </source>
</evidence>
<comment type="caution">
    <text evidence="11">The sequence shown here is derived from an EMBL/GenBank/DDBJ whole genome shotgun (WGS) entry which is preliminary data.</text>
</comment>
<evidence type="ECO:0000256" key="4">
    <source>
        <dbReference type="ARBA" id="ARBA00022728"/>
    </source>
</evidence>
<dbReference type="CDD" id="cd01723">
    <property type="entry name" value="LSm4"/>
    <property type="match status" value="1"/>
</dbReference>
<protein>
    <recommendedName>
        <fullName evidence="10">Sm domain-containing protein</fullName>
    </recommendedName>
</protein>
<dbReference type="InterPro" id="IPR034101">
    <property type="entry name" value="Lsm4"/>
</dbReference>
<keyword evidence="4" id="KW-0747">Spliceosome</keyword>
<keyword evidence="8" id="KW-0687">Ribonucleoprotein</keyword>
<dbReference type="AlphaFoldDB" id="A0A395IQ10"/>
<evidence type="ECO:0000256" key="5">
    <source>
        <dbReference type="ARBA" id="ARBA00022884"/>
    </source>
</evidence>
<dbReference type="GO" id="GO:0003723">
    <property type="term" value="F:RNA binding"/>
    <property type="evidence" value="ECO:0007669"/>
    <property type="project" value="UniProtKB-KW"/>
</dbReference>
<dbReference type="PROSITE" id="PS52002">
    <property type="entry name" value="SM"/>
    <property type="match status" value="1"/>
</dbReference>
<organism evidence="11 12">
    <name type="scientific">Monilinia fructigena</name>
    <dbReference type="NCBI Taxonomy" id="38457"/>
    <lineage>
        <taxon>Eukaryota</taxon>
        <taxon>Fungi</taxon>
        <taxon>Dikarya</taxon>
        <taxon>Ascomycota</taxon>
        <taxon>Pezizomycotina</taxon>
        <taxon>Leotiomycetes</taxon>
        <taxon>Helotiales</taxon>
        <taxon>Sclerotiniaceae</taxon>
        <taxon>Monilinia</taxon>
    </lineage>
</organism>
<dbReference type="OrthoDB" id="747253at2759"/>
<evidence type="ECO:0000313" key="12">
    <source>
        <dbReference type="Proteomes" id="UP000249056"/>
    </source>
</evidence>
<feature type="compositionally biased region" description="Low complexity" evidence="9">
    <location>
        <begin position="82"/>
        <end position="91"/>
    </location>
</feature>
<dbReference type="SMART" id="SM00651">
    <property type="entry name" value="Sm"/>
    <property type="match status" value="1"/>
</dbReference>
<keyword evidence="5" id="KW-0694">RNA-binding</keyword>
<evidence type="ECO:0000256" key="9">
    <source>
        <dbReference type="SAM" id="MobiDB-lite"/>
    </source>
</evidence>
<accession>A0A395IQ10</accession>
<reference evidence="11 12" key="1">
    <citation type="submission" date="2018-06" db="EMBL/GenBank/DDBJ databases">
        <title>Genome Sequence of the Brown Rot Fungal Pathogen Monilinia fructigena.</title>
        <authorList>
            <person name="Landi L."/>
            <person name="De Miccolis Angelini R.M."/>
            <person name="Pollastro S."/>
            <person name="Abate D."/>
            <person name="Faretra F."/>
            <person name="Romanazzi G."/>
        </authorList>
    </citation>
    <scope>NUCLEOTIDE SEQUENCE [LARGE SCALE GENOMIC DNA]</scope>
    <source>
        <strain evidence="11 12">Mfrg269</strain>
    </source>
</reference>
<evidence type="ECO:0000313" key="11">
    <source>
        <dbReference type="EMBL" id="RAL62362.1"/>
    </source>
</evidence>
<feature type="domain" description="Sm" evidence="10">
    <location>
        <begin position="3"/>
        <end position="76"/>
    </location>
</feature>
<dbReference type="GO" id="GO:0005681">
    <property type="term" value="C:spliceosomal complex"/>
    <property type="evidence" value="ECO:0007669"/>
    <property type="project" value="UniProtKB-KW"/>
</dbReference>
<dbReference type="InterPro" id="IPR027141">
    <property type="entry name" value="LSm4/Sm_D1/D3"/>
</dbReference>
<dbReference type="FunFam" id="2.30.30.100:FF:000024">
    <property type="entry name" value="U6 snRNA-associated Sm-like protein LSm4"/>
    <property type="match status" value="1"/>
</dbReference>
<evidence type="ECO:0000256" key="2">
    <source>
        <dbReference type="ARBA" id="ARBA00006850"/>
    </source>
</evidence>
<proteinExistence type="inferred from homology"/>
<feature type="region of interest" description="Disordered" evidence="9">
    <location>
        <begin position="82"/>
        <end position="108"/>
    </location>
</feature>
<comment type="similarity">
    <text evidence="2">Belongs to the snRNP Sm proteins family.</text>
</comment>
<evidence type="ECO:0000256" key="8">
    <source>
        <dbReference type="ARBA" id="ARBA00023274"/>
    </source>
</evidence>
<dbReference type="Gene3D" id="2.30.30.100">
    <property type="match status" value="1"/>
</dbReference>
<evidence type="ECO:0000259" key="10">
    <source>
        <dbReference type="PROSITE" id="PS52002"/>
    </source>
</evidence>
<dbReference type="EMBL" id="QKRW01000025">
    <property type="protein sequence ID" value="RAL62362.1"/>
    <property type="molecule type" value="Genomic_DNA"/>
</dbReference>
<dbReference type="Pfam" id="PF01423">
    <property type="entry name" value="LSM"/>
    <property type="match status" value="1"/>
</dbReference>
<evidence type="ECO:0000256" key="6">
    <source>
        <dbReference type="ARBA" id="ARBA00023187"/>
    </source>
</evidence>
<feature type="compositionally biased region" description="Basic and acidic residues" evidence="9">
    <location>
        <begin position="97"/>
        <end position="108"/>
    </location>
</feature>
<dbReference type="GO" id="GO:0000956">
    <property type="term" value="P:nuclear-transcribed mRNA catabolic process"/>
    <property type="evidence" value="ECO:0007669"/>
    <property type="project" value="InterPro"/>
</dbReference>
<dbReference type="GO" id="GO:0000398">
    <property type="term" value="P:mRNA splicing, via spliceosome"/>
    <property type="evidence" value="ECO:0007669"/>
    <property type="project" value="InterPro"/>
</dbReference>
<dbReference type="GO" id="GO:0097525">
    <property type="term" value="C:spliceosomal snRNP complex"/>
    <property type="evidence" value="ECO:0007669"/>
    <property type="project" value="UniProtKB-ARBA"/>
</dbReference>
<dbReference type="InterPro" id="IPR011990">
    <property type="entry name" value="TPR-like_helical_dom_sf"/>
</dbReference>
<keyword evidence="12" id="KW-1185">Reference proteome</keyword>
<dbReference type="SUPFAM" id="SSF50182">
    <property type="entry name" value="Sm-like ribonucleoproteins"/>
    <property type="match status" value="1"/>
</dbReference>
<dbReference type="InterPro" id="IPR010920">
    <property type="entry name" value="LSM_dom_sf"/>
</dbReference>
<dbReference type="Gene3D" id="1.25.40.10">
    <property type="entry name" value="Tetratricopeptide repeat domain"/>
    <property type="match status" value="1"/>
</dbReference>